<dbReference type="EMBL" id="CAJOBO010001884">
    <property type="protein sequence ID" value="CAF4416277.1"/>
    <property type="molecule type" value="Genomic_DNA"/>
</dbReference>
<comment type="caution">
    <text evidence="8">The sequence shown here is derived from an EMBL/GenBank/DDBJ whole genome shotgun (WGS) entry which is preliminary data.</text>
</comment>
<organism evidence="8 9">
    <name type="scientific">Rotaria socialis</name>
    <dbReference type="NCBI Taxonomy" id="392032"/>
    <lineage>
        <taxon>Eukaryota</taxon>
        <taxon>Metazoa</taxon>
        <taxon>Spiralia</taxon>
        <taxon>Gnathifera</taxon>
        <taxon>Rotifera</taxon>
        <taxon>Eurotatoria</taxon>
        <taxon>Bdelloidea</taxon>
        <taxon>Philodinida</taxon>
        <taxon>Philodinidae</taxon>
        <taxon>Rotaria</taxon>
    </lineage>
</organism>
<evidence type="ECO:0000313" key="7">
    <source>
        <dbReference type="EMBL" id="CAF3373324.1"/>
    </source>
</evidence>
<evidence type="ECO:0000313" key="9">
    <source>
        <dbReference type="Proteomes" id="UP000663851"/>
    </source>
</evidence>
<evidence type="ECO:0000256" key="5">
    <source>
        <dbReference type="ARBA" id="ARBA00023136"/>
    </source>
</evidence>
<proteinExistence type="inferred from homology"/>
<feature type="transmembrane region" description="Helical" evidence="6">
    <location>
        <begin position="35"/>
        <end position="58"/>
    </location>
</feature>
<dbReference type="Proteomes" id="UP000663851">
    <property type="component" value="Unassembled WGS sequence"/>
</dbReference>
<comment type="subcellular location">
    <subcellularLocation>
        <location evidence="1">Membrane</location>
    </subcellularLocation>
</comment>
<dbReference type="GO" id="GO:0016020">
    <property type="term" value="C:membrane"/>
    <property type="evidence" value="ECO:0007669"/>
    <property type="project" value="UniProtKB-SubCell"/>
</dbReference>
<evidence type="ECO:0000256" key="4">
    <source>
        <dbReference type="ARBA" id="ARBA00022989"/>
    </source>
</evidence>
<accession>A0A820QBL9</accession>
<gene>
    <name evidence="8" type="ORF">HFQ381_LOCUS21218</name>
    <name evidence="7" type="ORF">LUA448_LOCUS15064</name>
</gene>
<dbReference type="Pfam" id="PF04505">
    <property type="entry name" value="CD225"/>
    <property type="match status" value="1"/>
</dbReference>
<evidence type="ECO:0000256" key="1">
    <source>
        <dbReference type="ARBA" id="ARBA00004370"/>
    </source>
</evidence>
<reference evidence="8" key="1">
    <citation type="submission" date="2021-02" db="EMBL/GenBank/DDBJ databases">
        <authorList>
            <person name="Nowell W R."/>
        </authorList>
    </citation>
    <scope>NUCLEOTIDE SEQUENCE</scope>
</reference>
<dbReference type="Proteomes" id="UP000663833">
    <property type="component" value="Unassembled WGS sequence"/>
</dbReference>
<dbReference type="EMBL" id="CAJNYD010001872">
    <property type="protein sequence ID" value="CAF3373324.1"/>
    <property type="molecule type" value="Genomic_DNA"/>
</dbReference>
<dbReference type="AlphaFoldDB" id="A0A820QBL9"/>
<name>A0A820QBL9_9BILA</name>
<keyword evidence="4 6" id="KW-1133">Transmembrane helix</keyword>
<sequence length="66" mass="7268">MLFFPTGLLAFAFAHKAQMKFRSGFITDSNKLNSRALIICIISILCGITLSIGLLFGFDAWPRTNG</sequence>
<dbReference type="InterPro" id="IPR007593">
    <property type="entry name" value="CD225/Dispanin_fam"/>
</dbReference>
<evidence type="ECO:0000256" key="6">
    <source>
        <dbReference type="SAM" id="Phobius"/>
    </source>
</evidence>
<protein>
    <submittedName>
        <fullName evidence="8">Uncharacterized protein</fullName>
    </submittedName>
</protein>
<evidence type="ECO:0000313" key="8">
    <source>
        <dbReference type="EMBL" id="CAF4416277.1"/>
    </source>
</evidence>
<evidence type="ECO:0000256" key="2">
    <source>
        <dbReference type="ARBA" id="ARBA00006843"/>
    </source>
</evidence>
<evidence type="ECO:0000256" key="3">
    <source>
        <dbReference type="ARBA" id="ARBA00022692"/>
    </source>
</evidence>
<comment type="similarity">
    <text evidence="2">Belongs to the CD225/Dispanin family.</text>
</comment>
<keyword evidence="3 6" id="KW-0812">Transmembrane</keyword>
<keyword evidence="5 6" id="KW-0472">Membrane</keyword>